<dbReference type="Proteomes" id="UP000590524">
    <property type="component" value="Unassembled WGS sequence"/>
</dbReference>
<evidence type="ECO:0000256" key="1">
    <source>
        <dbReference type="SAM" id="Phobius"/>
    </source>
</evidence>
<gene>
    <name evidence="2" type="ORF">GGQ90_002108</name>
</gene>
<feature type="transmembrane region" description="Helical" evidence="1">
    <location>
        <begin position="148"/>
        <end position="176"/>
    </location>
</feature>
<keyword evidence="1" id="KW-0812">Transmembrane</keyword>
<reference evidence="2 3" key="1">
    <citation type="submission" date="2020-08" db="EMBL/GenBank/DDBJ databases">
        <title>Genomic Encyclopedia of Type Strains, Phase IV (KMG-IV): sequencing the most valuable type-strain genomes for metagenomic binning, comparative biology and taxonomic classification.</title>
        <authorList>
            <person name="Goeker M."/>
        </authorList>
    </citation>
    <scope>NUCLEOTIDE SEQUENCE [LARGE SCALE GENOMIC DNA]</scope>
    <source>
        <strain evidence="2 3">DSM 19371</strain>
    </source>
</reference>
<dbReference type="RefSeq" id="WP_188082083.1">
    <property type="nucleotide sequence ID" value="NZ_JACIEU010000007.1"/>
</dbReference>
<dbReference type="AlphaFoldDB" id="A0A7W6LPW2"/>
<evidence type="ECO:0000313" key="3">
    <source>
        <dbReference type="Proteomes" id="UP000590524"/>
    </source>
</evidence>
<proteinExistence type="predicted"/>
<organism evidence="2 3">
    <name type="scientific">Sphingobium scionense</name>
    <dbReference type="NCBI Taxonomy" id="1404341"/>
    <lineage>
        <taxon>Bacteria</taxon>
        <taxon>Pseudomonadati</taxon>
        <taxon>Pseudomonadota</taxon>
        <taxon>Alphaproteobacteria</taxon>
        <taxon>Sphingomonadales</taxon>
        <taxon>Sphingomonadaceae</taxon>
        <taxon>Sphingobium</taxon>
    </lineage>
</organism>
<name>A0A7W6LPW2_9SPHN</name>
<keyword evidence="1" id="KW-0472">Membrane</keyword>
<keyword evidence="3" id="KW-1185">Reference proteome</keyword>
<protein>
    <submittedName>
        <fullName evidence="2">Uncharacterized protein</fullName>
    </submittedName>
</protein>
<accession>A0A7W6LPW2</accession>
<evidence type="ECO:0000313" key="2">
    <source>
        <dbReference type="EMBL" id="MBB4148329.1"/>
    </source>
</evidence>
<keyword evidence="1" id="KW-1133">Transmembrane helix</keyword>
<comment type="caution">
    <text evidence="2">The sequence shown here is derived from an EMBL/GenBank/DDBJ whole genome shotgun (WGS) entry which is preliminary data.</text>
</comment>
<dbReference type="EMBL" id="JACIEU010000007">
    <property type="protein sequence ID" value="MBB4148329.1"/>
    <property type="molecule type" value="Genomic_DNA"/>
</dbReference>
<sequence length="193" mass="20127">MGSIQDRQTSKGQGLAIVAVPGQAPSAARALGAKRAILTHFGSVGLLLRRGVVIDVERRDGSAMQAVRYRTGTGAELHVVLPADIAVAAGEVLIVRSLTLPDGAVQPLMARVADRPDWVVIGDIDGIIDGYAAGARRFVRWSAGAGSALALLALCGVAAPLAATAAAASLAGAWGMRQRHRRDRARLGRWLNR</sequence>